<evidence type="ECO:0000313" key="2">
    <source>
        <dbReference type="EMBL" id="GEU34533.1"/>
    </source>
</evidence>
<dbReference type="EMBL" id="BKCJ010000587">
    <property type="protein sequence ID" value="GEU34533.1"/>
    <property type="molecule type" value="Genomic_DNA"/>
</dbReference>
<sequence length="628" mass="70446">MSSIIAQQAKLDLELVPKEKRLEIRKCNGILNLGKIQREPTFQVVLDALALTPCYSAFLVTTDVPIDIFKICPRVQGQDFDVLSTDDEIVPFLRELRHTREINSLNDVVVDHMHQPWRTFYDLINKSLSGKTTGLDKLCLFRAQTPSGESSPKLTTVPVSTEAPTRKSKRVKRPAKKSTETPASGVVIRETPEMPLSKKKEKVDVTRGKGIKLLSQVALTEDAQFEEVRKKNMRDFHKTRPSGSGTVTKTALSVTKIKPSTTSEGTGIKPEVPDVAEEESSESKAESWENDEDDSNDEQANEPVDTNEGFVQEEDTDAVMTNVQQGNENLEILQVIEDADVTLSTVPQETEVPVTSSSHSFDLAAKFLNFLNIPHSDAKIVSPIDVYIQHEVPSQQTPTLLTVPVSVISDSSQVFSTVSHNLYHPLLLHHNNQHPHHHHQLKLQILHLHFLISHQFSNSTTESQHWKKKLLSSKMILSTLNESYLAAPEQKECYEGLKKSYDLEKTIFSTYGKVYSLKRSRKDKDEDPFAGSDRGLKKRKTSKDAEPAKSPKAKESQSSSSKGDKSKLESSRKSVQSEELEFKVADSDMPHDQEENLGNDDEEPKEKVASKRDWFIKPTQPQGLPNPD</sequence>
<feature type="region of interest" description="Disordered" evidence="1">
    <location>
        <begin position="519"/>
        <end position="628"/>
    </location>
</feature>
<feature type="compositionally biased region" description="Basic and acidic residues" evidence="1">
    <location>
        <begin position="604"/>
        <end position="615"/>
    </location>
</feature>
<feature type="compositionally biased region" description="Basic residues" evidence="1">
    <location>
        <begin position="166"/>
        <end position="176"/>
    </location>
</feature>
<gene>
    <name evidence="2" type="ORF">Tci_006511</name>
</gene>
<accession>A0A6L2JBY3</accession>
<protein>
    <submittedName>
        <fullName evidence="2">Uncharacterized protein</fullName>
    </submittedName>
</protein>
<feature type="compositionally biased region" description="Basic and acidic residues" evidence="1">
    <location>
        <begin position="542"/>
        <end position="555"/>
    </location>
</feature>
<name>A0A6L2JBY3_TANCI</name>
<feature type="region of interest" description="Disordered" evidence="1">
    <location>
        <begin position="232"/>
        <end position="314"/>
    </location>
</feature>
<proteinExistence type="predicted"/>
<organism evidence="2">
    <name type="scientific">Tanacetum cinerariifolium</name>
    <name type="common">Dalmatian daisy</name>
    <name type="synonym">Chrysanthemum cinerariifolium</name>
    <dbReference type="NCBI Taxonomy" id="118510"/>
    <lineage>
        <taxon>Eukaryota</taxon>
        <taxon>Viridiplantae</taxon>
        <taxon>Streptophyta</taxon>
        <taxon>Embryophyta</taxon>
        <taxon>Tracheophyta</taxon>
        <taxon>Spermatophyta</taxon>
        <taxon>Magnoliopsida</taxon>
        <taxon>eudicotyledons</taxon>
        <taxon>Gunneridae</taxon>
        <taxon>Pentapetalae</taxon>
        <taxon>asterids</taxon>
        <taxon>campanulids</taxon>
        <taxon>Asterales</taxon>
        <taxon>Asteraceae</taxon>
        <taxon>Asteroideae</taxon>
        <taxon>Anthemideae</taxon>
        <taxon>Anthemidinae</taxon>
        <taxon>Tanacetum</taxon>
    </lineage>
</organism>
<comment type="caution">
    <text evidence="2">The sequence shown here is derived from an EMBL/GenBank/DDBJ whole genome shotgun (WGS) entry which is preliminary data.</text>
</comment>
<feature type="compositionally biased region" description="Polar residues" evidence="1">
    <location>
        <begin position="146"/>
        <end position="163"/>
    </location>
</feature>
<dbReference type="AlphaFoldDB" id="A0A6L2JBY3"/>
<feature type="compositionally biased region" description="Polar residues" evidence="1">
    <location>
        <begin position="241"/>
        <end position="265"/>
    </location>
</feature>
<feature type="compositionally biased region" description="Basic and acidic residues" evidence="1">
    <location>
        <begin position="562"/>
        <end position="594"/>
    </location>
</feature>
<feature type="compositionally biased region" description="Polar residues" evidence="1">
    <location>
        <begin position="619"/>
        <end position="628"/>
    </location>
</feature>
<reference evidence="2" key="1">
    <citation type="journal article" date="2019" name="Sci. Rep.">
        <title>Draft genome of Tanacetum cinerariifolium, the natural source of mosquito coil.</title>
        <authorList>
            <person name="Yamashiro T."/>
            <person name="Shiraishi A."/>
            <person name="Satake H."/>
            <person name="Nakayama K."/>
        </authorList>
    </citation>
    <scope>NUCLEOTIDE SEQUENCE</scope>
</reference>
<feature type="compositionally biased region" description="Acidic residues" evidence="1">
    <location>
        <begin position="288"/>
        <end position="300"/>
    </location>
</feature>
<feature type="region of interest" description="Disordered" evidence="1">
    <location>
        <begin position="146"/>
        <end position="187"/>
    </location>
</feature>
<evidence type="ECO:0000256" key="1">
    <source>
        <dbReference type="SAM" id="MobiDB-lite"/>
    </source>
</evidence>